<dbReference type="GeneID" id="90994675"/>
<dbReference type="Proteomes" id="UP000184114">
    <property type="component" value="Unassembled WGS sequence"/>
</dbReference>
<dbReference type="EMBL" id="FQTY01000019">
    <property type="protein sequence ID" value="SHF09377.1"/>
    <property type="molecule type" value="Genomic_DNA"/>
</dbReference>
<keyword evidence="3" id="KW-1185">Reference proteome</keyword>
<reference evidence="3" key="1">
    <citation type="submission" date="2016-11" db="EMBL/GenBank/DDBJ databases">
        <authorList>
            <person name="Varghese N."/>
            <person name="Submissions S."/>
        </authorList>
    </citation>
    <scope>NUCLEOTIDE SEQUENCE [LARGE SCALE GENOMIC DNA]</scope>
    <source>
        <strain evidence="3">DSM 18095</strain>
    </source>
</reference>
<proteinExistence type="predicted"/>
<feature type="transmembrane region" description="Helical" evidence="1">
    <location>
        <begin position="135"/>
        <end position="158"/>
    </location>
</feature>
<dbReference type="STRING" id="1123404.SAMN02745784_02777"/>
<feature type="transmembrane region" description="Helical" evidence="1">
    <location>
        <begin position="65"/>
        <end position="85"/>
    </location>
</feature>
<dbReference type="RefSeq" id="WP_072977352.1">
    <property type="nucleotide sequence ID" value="NZ_FQTY01000019.1"/>
</dbReference>
<keyword evidence="1" id="KW-1133">Transmembrane helix</keyword>
<feature type="transmembrane region" description="Helical" evidence="1">
    <location>
        <begin position="97"/>
        <end position="115"/>
    </location>
</feature>
<evidence type="ECO:0000313" key="3">
    <source>
        <dbReference type="Proteomes" id="UP000184114"/>
    </source>
</evidence>
<accession>A0A1M4YUX9</accession>
<evidence type="ECO:0000313" key="2">
    <source>
        <dbReference type="EMBL" id="SHF09377.1"/>
    </source>
</evidence>
<feature type="transmembrane region" description="Helical" evidence="1">
    <location>
        <begin position="12"/>
        <end position="28"/>
    </location>
</feature>
<gene>
    <name evidence="2" type="ORF">SAMN02745784_02777</name>
</gene>
<organism evidence="2 3">
    <name type="scientific">Tissierella praeacuta DSM 18095</name>
    <dbReference type="NCBI Taxonomy" id="1123404"/>
    <lineage>
        <taxon>Bacteria</taxon>
        <taxon>Bacillati</taxon>
        <taxon>Bacillota</taxon>
        <taxon>Tissierellia</taxon>
        <taxon>Tissierellales</taxon>
        <taxon>Tissierellaceae</taxon>
        <taxon>Tissierella</taxon>
    </lineage>
</organism>
<protein>
    <submittedName>
        <fullName evidence="2">Uncharacterized protein</fullName>
    </submittedName>
</protein>
<keyword evidence="1" id="KW-0472">Membrane</keyword>
<keyword evidence="1" id="KW-0812">Transmembrane</keyword>
<dbReference type="AlphaFoldDB" id="A0A1M4YUX9"/>
<sequence>MNISNIKKNLAYYILGINLILFFIFGLIEAPLLVQYINISIVLFVQFIVIPINEYRKVDILKNKSVISILTIRIGLIVVFNVCLYKIFLSNNYNLKYTYWVCFGTFSLIILVLLIEKLVNSYRERKLNENKYNNLYILGDLLINIFIISILVYELILFRMRPSRNIFIDSVKVPEYISIHKYYANESGKNSADLNTNIKIKSPEDLKKITMGLNSIMIKNIISTDFLNYERMRSDSNPYYMMSFHYENSNNQENRLENGYIDRLIITSNKNIAIEQLNKDDFHLDRKYYYDIFPINFSEETINVIFTYLN</sequence>
<feature type="transmembrane region" description="Helical" evidence="1">
    <location>
        <begin position="34"/>
        <end position="53"/>
    </location>
</feature>
<name>A0A1M4YUX9_9FIRM</name>
<evidence type="ECO:0000256" key="1">
    <source>
        <dbReference type="SAM" id="Phobius"/>
    </source>
</evidence>